<evidence type="ECO:0000259" key="3">
    <source>
        <dbReference type="PROSITE" id="PS50106"/>
    </source>
</evidence>
<organism evidence="4 5">
    <name type="scientific">Edaphobacter modestus</name>
    <dbReference type="NCBI Taxonomy" id="388466"/>
    <lineage>
        <taxon>Bacteria</taxon>
        <taxon>Pseudomonadati</taxon>
        <taxon>Acidobacteriota</taxon>
        <taxon>Terriglobia</taxon>
        <taxon>Terriglobales</taxon>
        <taxon>Acidobacteriaceae</taxon>
        <taxon>Edaphobacter</taxon>
    </lineage>
</organism>
<keyword evidence="2" id="KW-0378">Hydrolase</keyword>
<sequence length="305" mass="31921">MISGIQSSAVWNSLSKSIPEAIEAVQDSIVTIHGGGRSTSSGVVWRPGVVVTVRNGLRRGEVVKVARRGEPFNASVAGTDAGTDLAVLRVESNSLKPAETSGLESTRVGELVLSVGRSVLGDISASSGIIARLGSPWRTWRGGQIDRLIRPDVRLYVGQSGSALVNEQHRVLGINSPALARNAIITVPTQTIDRVVDAILERGHVPRPFLGVGMQAVPVPEALRAQFAEGADQVLLVLHVEPNAPAASAGVLVGDLIVSLNGDPVHDVRDALHRIASLSVGDSVSLVVIRGGARMELTLTVADRG</sequence>
<dbReference type="Gene3D" id="2.40.10.120">
    <property type="match status" value="1"/>
</dbReference>
<dbReference type="Proteomes" id="UP000292958">
    <property type="component" value="Unassembled WGS sequence"/>
</dbReference>
<dbReference type="InterPro" id="IPR001478">
    <property type="entry name" value="PDZ"/>
</dbReference>
<evidence type="ECO:0000256" key="2">
    <source>
        <dbReference type="ARBA" id="ARBA00022801"/>
    </source>
</evidence>
<dbReference type="SMART" id="SM00228">
    <property type="entry name" value="PDZ"/>
    <property type="match status" value="1"/>
</dbReference>
<dbReference type="PROSITE" id="PS50106">
    <property type="entry name" value="PDZ"/>
    <property type="match status" value="1"/>
</dbReference>
<evidence type="ECO:0000313" key="5">
    <source>
        <dbReference type="Proteomes" id="UP000292958"/>
    </source>
</evidence>
<gene>
    <name evidence="4" type="ORF">BDD14_5636</name>
</gene>
<protein>
    <submittedName>
        <fullName evidence="4">S1-C subfamily serine protease</fullName>
    </submittedName>
</protein>
<keyword evidence="1 4" id="KW-0645">Protease</keyword>
<dbReference type="GO" id="GO:0004252">
    <property type="term" value="F:serine-type endopeptidase activity"/>
    <property type="evidence" value="ECO:0007669"/>
    <property type="project" value="InterPro"/>
</dbReference>
<dbReference type="SUPFAM" id="SSF50156">
    <property type="entry name" value="PDZ domain-like"/>
    <property type="match status" value="1"/>
</dbReference>
<evidence type="ECO:0000313" key="4">
    <source>
        <dbReference type="EMBL" id="RZU35568.1"/>
    </source>
</evidence>
<dbReference type="GO" id="GO:0006508">
    <property type="term" value="P:proteolysis"/>
    <property type="evidence" value="ECO:0007669"/>
    <property type="project" value="UniProtKB-KW"/>
</dbReference>
<dbReference type="PRINTS" id="PR00834">
    <property type="entry name" value="PROTEASES2C"/>
</dbReference>
<proteinExistence type="predicted"/>
<dbReference type="InterPro" id="IPR036034">
    <property type="entry name" value="PDZ_sf"/>
</dbReference>
<accession>A0A4Q7YF03</accession>
<keyword evidence="5" id="KW-1185">Reference proteome</keyword>
<evidence type="ECO:0000256" key="1">
    <source>
        <dbReference type="ARBA" id="ARBA00022670"/>
    </source>
</evidence>
<dbReference type="Pfam" id="PF13365">
    <property type="entry name" value="Trypsin_2"/>
    <property type="match status" value="1"/>
</dbReference>
<dbReference type="SUPFAM" id="SSF50494">
    <property type="entry name" value="Trypsin-like serine proteases"/>
    <property type="match status" value="1"/>
</dbReference>
<dbReference type="InterPro" id="IPR009003">
    <property type="entry name" value="Peptidase_S1_PA"/>
</dbReference>
<dbReference type="AlphaFoldDB" id="A0A4Q7YF03"/>
<comment type="caution">
    <text evidence="4">The sequence shown here is derived from an EMBL/GenBank/DDBJ whole genome shotgun (WGS) entry which is preliminary data.</text>
</comment>
<reference evidence="4 5" key="1">
    <citation type="submission" date="2019-02" db="EMBL/GenBank/DDBJ databases">
        <title>Genomic Encyclopedia of Archaeal and Bacterial Type Strains, Phase II (KMG-II): from individual species to whole genera.</title>
        <authorList>
            <person name="Goeker M."/>
        </authorList>
    </citation>
    <scope>NUCLEOTIDE SEQUENCE [LARGE SCALE GENOMIC DNA]</scope>
    <source>
        <strain evidence="4 5">DSM 18101</strain>
    </source>
</reference>
<dbReference type="PANTHER" id="PTHR43343">
    <property type="entry name" value="PEPTIDASE S12"/>
    <property type="match status" value="1"/>
</dbReference>
<dbReference type="PANTHER" id="PTHR43343:SF3">
    <property type="entry name" value="PROTEASE DO-LIKE 8, CHLOROPLASTIC"/>
    <property type="match status" value="1"/>
</dbReference>
<dbReference type="InterPro" id="IPR051201">
    <property type="entry name" value="Chloro_Bact_Ser_Proteases"/>
</dbReference>
<dbReference type="EMBL" id="SHKW01000002">
    <property type="protein sequence ID" value="RZU35568.1"/>
    <property type="molecule type" value="Genomic_DNA"/>
</dbReference>
<dbReference type="Gene3D" id="2.30.42.10">
    <property type="match status" value="1"/>
</dbReference>
<dbReference type="Pfam" id="PF13180">
    <property type="entry name" value="PDZ_2"/>
    <property type="match status" value="1"/>
</dbReference>
<name>A0A4Q7YF03_9BACT</name>
<dbReference type="InterPro" id="IPR001940">
    <property type="entry name" value="Peptidase_S1C"/>
</dbReference>
<feature type="domain" description="PDZ" evidence="3">
    <location>
        <begin position="235"/>
        <end position="292"/>
    </location>
</feature>